<feature type="domain" description="DUF6533" evidence="2">
    <location>
        <begin position="31"/>
        <end position="74"/>
    </location>
</feature>
<dbReference type="AlphaFoldDB" id="A0AAD7HHC3"/>
<keyword evidence="1" id="KW-1133">Transmembrane helix</keyword>
<name>A0AAD7HHC3_9AGAR</name>
<feature type="transmembrane region" description="Helical" evidence="1">
    <location>
        <begin position="147"/>
        <end position="166"/>
    </location>
</feature>
<feature type="transmembrane region" description="Helical" evidence="1">
    <location>
        <begin position="242"/>
        <end position="262"/>
    </location>
</feature>
<evidence type="ECO:0000259" key="2">
    <source>
        <dbReference type="Pfam" id="PF20151"/>
    </source>
</evidence>
<dbReference type="Pfam" id="PF20151">
    <property type="entry name" value="DUF6533"/>
    <property type="match status" value="1"/>
</dbReference>
<gene>
    <name evidence="3" type="ORF">DFH07DRAFT_1008472</name>
</gene>
<evidence type="ECO:0000313" key="3">
    <source>
        <dbReference type="EMBL" id="KAJ7720761.1"/>
    </source>
</evidence>
<sequence length="323" mass="36444">MSHYSMDSVDDAPLLDPATFTWDLRLYRSVVLAGLVLLIYDHTLTLATEVKFIWAAKLRLGIYWFLALRYIGLVANVANCVLYFAELSREVRMPLLSSVQALNNLFSELRPNATHVESAHHHNRVLIRVEFEGTLIMRVFAMYGRNWWILICLLAVFAPCPGLALWDVIKEGQPKIFSVPGISGCATVTPRTSTFRLAGAWESQITCDILVFLLTFRRAYVQRETYPRYTGTLLWRITTDGAGYFCIIIIANAANLATFYLGDILLTGFLSWFITSLSITLLARLMLNLHEAAAVGMTREEPNTIELETLRFATVQMAVDYGA</sequence>
<accession>A0AAD7HHC3</accession>
<protein>
    <recommendedName>
        <fullName evidence="2">DUF6533 domain-containing protein</fullName>
    </recommendedName>
</protein>
<comment type="caution">
    <text evidence="3">The sequence shown here is derived from an EMBL/GenBank/DDBJ whole genome shotgun (WGS) entry which is preliminary data.</text>
</comment>
<feature type="transmembrane region" description="Helical" evidence="1">
    <location>
        <begin position="60"/>
        <end position="85"/>
    </location>
</feature>
<feature type="transmembrane region" description="Helical" evidence="1">
    <location>
        <begin position="26"/>
        <end position="48"/>
    </location>
</feature>
<keyword evidence="1" id="KW-0812">Transmembrane</keyword>
<evidence type="ECO:0000256" key="1">
    <source>
        <dbReference type="SAM" id="Phobius"/>
    </source>
</evidence>
<evidence type="ECO:0000313" key="4">
    <source>
        <dbReference type="Proteomes" id="UP001215280"/>
    </source>
</evidence>
<keyword evidence="1" id="KW-0472">Membrane</keyword>
<keyword evidence="4" id="KW-1185">Reference proteome</keyword>
<feature type="transmembrane region" description="Helical" evidence="1">
    <location>
        <begin position="268"/>
        <end position="287"/>
    </location>
</feature>
<proteinExistence type="predicted"/>
<organism evidence="3 4">
    <name type="scientific">Mycena maculata</name>
    <dbReference type="NCBI Taxonomy" id="230809"/>
    <lineage>
        <taxon>Eukaryota</taxon>
        <taxon>Fungi</taxon>
        <taxon>Dikarya</taxon>
        <taxon>Basidiomycota</taxon>
        <taxon>Agaricomycotina</taxon>
        <taxon>Agaricomycetes</taxon>
        <taxon>Agaricomycetidae</taxon>
        <taxon>Agaricales</taxon>
        <taxon>Marasmiineae</taxon>
        <taxon>Mycenaceae</taxon>
        <taxon>Mycena</taxon>
    </lineage>
</organism>
<dbReference type="EMBL" id="JARJLG010000275">
    <property type="protein sequence ID" value="KAJ7720761.1"/>
    <property type="molecule type" value="Genomic_DNA"/>
</dbReference>
<dbReference type="Proteomes" id="UP001215280">
    <property type="component" value="Unassembled WGS sequence"/>
</dbReference>
<dbReference type="InterPro" id="IPR045340">
    <property type="entry name" value="DUF6533"/>
</dbReference>
<reference evidence="3" key="1">
    <citation type="submission" date="2023-03" db="EMBL/GenBank/DDBJ databases">
        <title>Massive genome expansion in bonnet fungi (Mycena s.s.) driven by repeated elements and novel gene families across ecological guilds.</title>
        <authorList>
            <consortium name="Lawrence Berkeley National Laboratory"/>
            <person name="Harder C.B."/>
            <person name="Miyauchi S."/>
            <person name="Viragh M."/>
            <person name="Kuo A."/>
            <person name="Thoen E."/>
            <person name="Andreopoulos B."/>
            <person name="Lu D."/>
            <person name="Skrede I."/>
            <person name="Drula E."/>
            <person name="Henrissat B."/>
            <person name="Morin E."/>
            <person name="Kohler A."/>
            <person name="Barry K."/>
            <person name="LaButti K."/>
            <person name="Morin E."/>
            <person name="Salamov A."/>
            <person name="Lipzen A."/>
            <person name="Mereny Z."/>
            <person name="Hegedus B."/>
            <person name="Baldrian P."/>
            <person name="Stursova M."/>
            <person name="Weitz H."/>
            <person name="Taylor A."/>
            <person name="Grigoriev I.V."/>
            <person name="Nagy L.G."/>
            <person name="Martin F."/>
            <person name="Kauserud H."/>
        </authorList>
    </citation>
    <scope>NUCLEOTIDE SEQUENCE</scope>
    <source>
        <strain evidence="3">CBHHK188m</strain>
    </source>
</reference>